<dbReference type="InterPro" id="IPR052209">
    <property type="entry name" value="CbiZ"/>
</dbReference>
<dbReference type="PANTHER" id="PTHR35336:SF5">
    <property type="entry name" value="ADENOSYLCOBINAMIDE AMIDOHYDROLASE"/>
    <property type="match status" value="1"/>
</dbReference>
<accession>A0ABN3V740</accession>
<dbReference type="EMBL" id="BAAAUX010000006">
    <property type="protein sequence ID" value="GAA2781467.1"/>
    <property type="molecule type" value="Genomic_DNA"/>
</dbReference>
<dbReference type="RefSeq" id="WP_344678640.1">
    <property type="nucleotide sequence ID" value="NZ_BAAAUX010000006.1"/>
</dbReference>
<reference evidence="1 2" key="1">
    <citation type="journal article" date="2019" name="Int. J. Syst. Evol. Microbiol.">
        <title>The Global Catalogue of Microorganisms (GCM) 10K type strain sequencing project: providing services to taxonomists for standard genome sequencing and annotation.</title>
        <authorList>
            <consortium name="The Broad Institute Genomics Platform"/>
            <consortium name="The Broad Institute Genome Sequencing Center for Infectious Disease"/>
            <person name="Wu L."/>
            <person name="Ma J."/>
        </authorList>
    </citation>
    <scope>NUCLEOTIDE SEQUENCE [LARGE SCALE GENOMIC DNA]</scope>
    <source>
        <strain evidence="1 2">JCM 9383</strain>
    </source>
</reference>
<protein>
    <submittedName>
        <fullName evidence="1">Adenosylcobinamide amidohydrolase</fullName>
    </submittedName>
</protein>
<organism evidence="1 2">
    <name type="scientific">Saccharopolyspora taberi</name>
    <dbReference type="NCBI Taxonomy" id="60895"/>
    <lineage>
        <taxon>Bacteria</taxon>
        <taxon>Bacillati</taxon>
        <taxon>Actinomycetota</taxon>
        <taxon>Actinomycetes</taxon>
        <taxon>Pseudonocardiales</taxon>
        <taxon>Pseudonocardiaceae</taxon>
        <taxon>Saccharopolyspora</taxon>
    </lineage>
</organism>
<keyword evidence="2" id="KW-1185">Reference proteome</keyword>
<gene>
    <name evidence="1" type="ORF">GCM10010470_14260</name>
</gene>
<dbReference type="InterPro" id="IPR002808">
    <property type="entry name" value="AdoCbi_amidolase"/>
</dbReference>
<dbReference type="PANTHER" id="PTHR35336">
    <property type="entry name" value="ADENOSYLCOBINAMIDE AMIDOHYDROLASE"/>
    <property type="match status" value="1"/>
</dbReference>
<sequence length="203" mass="20938">MSRLHLVDSRPVLAWRWDRPLLAISSAAHGGGIGERDWVVNATVVRDYSHPDPSAHVREIAAEIGLTGSGVGMLTAVDVRHEVTSADSGVRASVTTGVSHPIWAAAPEREVAWEPGTINAICWSPVRLSEAALVNAIATVAEAKAQALLESGVNGTGTVTDATTVLCPLDGEAESYGGPRSRVGSALARAVHAAVAAGLRASA</sequence>
<dbReference type="Pfam" id="PF01955">
    <property type="entry name" value="CbiZ"/>
    <property type="match status" value="1"/>
</dbReference>
<proteinExistence type="predicted"/>
<name>A0ABN3V740_9PSEU</name>
<evidence type="ECO:0000313" key="2">
    <source>
        <dbReference type="Proteomes" id="UP001500979"/>
    </source>
</evidence>
<evidence type="ECO:0000313" key="1">
    <source>
        <dbReference type="EMBL" id="GAA2781467.1"/>
    </source>
</evidence>
<comment type="caution">
    <text evidence="1">The sequence shown here is derived from an EMBL/GenBank/DDBJ whole genome shotgun (WGS) entry which is preliminary data.</text>
</comment>
<dbReference type="Proteomes" id="UP001500979">
    <property type="component" value="Unassembled WGS sequence"/>
</dbReference>